<dbReference type="Pfam" id="PF16187">
    <property type="entry name" value="Peptidase_M16_M"/>
    <property type="match status" value="1"/>
</dbReference>
<feature type="compositionally biased region" description="Low complexity" evidence="7">
    <location>
        <begin position="1321"/>
        <end position="1337"/>
    </location>
</feature>
<feature type="region of interest" description="Disordered" evidence="7">
    <location>
        <begin position="1494"/>
        <end position="1518"/>
    </location>
</feature>
<dbReference type="InterPro" id="IPR011765">
    <property type="entry name" value="Pept_M16_N"/>
</dbReference>
<accession>A0A4P7NQ76</accession>
<keyword evidence="2" id="KW-0645">Protease</keyword>
<feature type="region of interest" description="Disordered" evidence="7">
    <location>
        <begin position="2669"/>
        <end position="2693"/>
    </location>
</feature>
<evidence type="ECO:0000256" key="1">
    <source>
        <dbReference type="ARBA" id="ARBA00007261"/>
    </source>
</evidence>
<dbReference type="InterPro" id="IPR018200">
    <property type="entry name" value="USP_CS"/>
</dbReference>
<feature type="compositionally biased region" description="Low complexity" evidence="7">
    <location>
        <begin position="2682"/>
        <end position="2693"/>
    </location>
</feature>
<dbReference type="PROSITE" id="PS51283">
    <property type="entry name" value="DUSP"/>
    <property type="match status" value="1"/>
</dbReference>
<feature type="domain" description="DUSP" evidence="9">
    <location>
        <begin position="1456"/>
        <end position="1575"/>
    </location>
</feature>
<dbReference type="InterPro" id="IPR038765">
    <property type="entry name" value="Papain-like_cys_pep_sf"/>
</dbReference>
<evidence type="ECO:0000256" key="6">
    <source>
        <dbReference type="ARBA" id="ARBA00023049"/>
    </source>
</evidence>
<dbReference type="SUPFAM" id="SSF54001">
    <property type="entry name" value="Cysteine proteinases"/>
    <property type="match status" value="1"/>
</dbReference>
<feature type="domain" description="USP" evidence="8">
    <location>
        <begin position="1817"/>
        <end position="2648"/>
    </location>
</feature>
<dbReference type="GO" id="GO:0004222">
    <property type="term" value="F:metalloendopeptidase activity"/>
    <property type="evidence" value="ECO:0007669"/>
    <property type="project" value="TreeGrafter"/>
</dbReference>
<dbReference type="SMART" id="SM00695">
    <property type="entry name" value="DUSP"/>
    <property type="match status" value="1"/>
</dbReference>
<dbReference type="Pfam" id="PF05193">
    <property type="entry name" value="Peptidase_M16_C"/>
    <property type="match status" value="1"/>
</dbReference>
<reference evidence="10 11" key="1">
    <citation type="journal article" date="2019" name="Mol. Biol. Evol.">
        <title>Blast fungal genomes show frequent chromosomal changes, gene gains and losses, and effector gene turnover.</title>
        <authorList>
            <person name="Gomez Luciano L.B."/>
            <person name="Jason Tsai I."/>
            <person name="Chuma I."/>
            <person name="Tosa Y."/>
            <person name="Chen Y.H."/>
            <person name="Li J.Y."/>
            <person name="Li M.Y."/>
            <person name="Jade Lu M.Y."/>
            <person name="Nakayashiki H."/>
            <person name="Li W.H."/>
        </authorList>
    </citation>
    <scope>NUCLEOTIDE SEQUENCE [LARGE SCALE GENOMIC DNA]</scope>
    <source>
        <strain evidence="10">MZ5-1-6</strain>
    </source>
</reference>
<evidence type="ECO:0000256" key="4">
    <source>
        <dbReference type="ARBA" id="ARBA00022801"/>
    </source>
</evidence>
<dbReference type="GO" id="GO:0005739">
    <property type="term" value="C:mitochondrion"/>
    <property type="evidence" value="ECO:0007669"/>
    <property type="project" value="TreeGrafter"/>
</dbReference>
<sequence>MQTARFLIPATYRVVSRVASRPLTTMRRDTEQQASWPVDRMAPLHPVERVTDHIERPSVDNRTYRVIRLQNKLEALIVHDPDTDKASAAMDVNVGAFSDEDDMPGMAHAVEHLLFMGTKKYPVENAYSQYLSANSGSSNAYTGSTSTNYYFEVAGKPSDDGEASAENPSPLYGAMDRFAQFFIEPLFLESTLDRELQAVDSENKKNLQSDVWRFHQLVKSLSNPKHPYCHFSTGNFEVLKTAPEARGINVRDKFIEFYNKHYSANLMKLVVLGREPLDVLESWVVELFSDIPNKNLPQNRWEDEDPFGPEQLGTQIFTKPVMDNRELNLFFPFMDQENHHETQPSRYISHLIGHEGPGSIMSYVKTMGWANGLSAGAYPICSGSPGIFDCQVRLTEEGLKHYKEIVKAFFQYVSLLRETPPQEWIFKEQQEMTEVEFKFKQKTPASKFASKTSSVMQSEVPREWLLSYPKLRKFDPELIKEGIDMLRPENLRLTLSSREYPGDWDQREKWYGTEYKYERIPSDFMEELKQAASVSPQQRIRHLHLPHKNMFIPTKLDVEKKEVKEPAIGPRLIRNDDLARTWYKKDDRFWIPKAALVVSCKTPLIHASAQNYVRARLYTDLVKDALEEYAYDAEIAGLNYAVSLDAAGLAIQIAGYNDKLPVLMERVLLTVRDLEIKEERFNIVKERTGRAYRNWAFQQPYHQITDYSGWLMSEVDFLIEDIATELPIATIDTVRSFHKEMISQMHMECYALGNLYKEDVLRLTDMVEKTLRPRILPKSQWPITRQLIFPPGSNYTYETPLKDPKNVNHCIDYLLYVGDIDDMATKPLRAQTLLLDQMAREPTFDQLRTKEQLGYVVFSGIKSTPTTYSFRFVIQSEKKPSYLESRIEVFLLQFGKKLEEMSDEEFESHKRSLINSRLEKVKNLDQEVARHWNQIYNGTYDFERMQKDAANIKLLTKQDMLEFYAHYIDPKSKARAKVVIHLLAQAKSDVSTREISELIKTLSLNSEQATKAATDLQARLSSAHHDHNKELEELKEYLVKDLAVADEAKIDAAAAAWEKLSKEHRTNGNAVGGDKATAAEDVQLSHNGTTAVVIEDVYDFKLNMKATGGVRPVKDLSEYEDFEPKLLRQGLAVLSWLFAVYHQRYAAISAGELMRLISSSFIFVSLLFLISPTLTFLVQIAKSEGRLTALQPSQNGLTLHIDVSSFLGYEYQPASSVPELQGQLAVTTSSSKKRKVSRPSRNSDEQARRAYVSDPRNTALLQDTILPTTEEDIEPASFSFTTSTVGSGLATPTYVRSDSVPAASGLPPRLLHQGLYTSHQSSDYTSSAASSPCAASADLSGDNDRIDEFLPDPSSSLHPPGSRLARSPSPLIGVPQHRMIMGGSIDAPQRSSSPLKRRASSMDQDMDSDSKEDVDMINPPPLEESGEEGDKGESRSRQSADQPGSPKSFTMKTGVPPLAEQIKTLETLLKAFDDQPLQEGDKAYLVSRGPLNWARPYSDEEKHTKEDDGEAPEGPVDNSDIIHSIIKDIDGNDFVRLKPGMGLEHYVLFSQDAWDLLMSWYGLTEGQLPIVRYAHNTSPDNTMPHMQFEIHPPVFTIHRLWSPVSPIPIDQKLKATSPPPVQVACSTSYRQQEFLSKIKQLAGVDRDRKVRVWRVTRQSETNTAAAPSQPPASPAPGVALTPPDSPKAATDERDPWDNLLVEASRLNALTKGTEREDLDIKDQTNNPNYNGKSTLAYLSMQADDTLVLDENVEAHYHVSNYKGTVAAKEKPCSSKGSSSSLTVAPNSANASGRNSPTPGPSTRGRTKAKSGRTVGCVGLGNLGNTCYMNSALQCVRSVEELTKYFLVGEAEKEINTDNPLAHNGDVAMVYYKLLKDIYQVNAPPSISPRQFKNTIGRYAPAFSGYGQQDSQEFVGFLLDGLQEDLSRVKKKPYIEKPDSTDDMINNPQAIKEMADKVWDITKKRDDSVIADLFTGMYKSTLVCPICHKISITFDPFNNLTLPLPMQNLWNKSIKYVPLNDAPVELHVELDKNSSIRSLRDYIAARVGVSAERLIGAEEFKDKFFTVYEDGDSVSEKITSNDIPVFFELEAAPTNAGYRPPKPKHQKIRSMLHVGSDEEEEDSTSEWDHPAAERLAVPVLHRLNPATNRRRGGATITPPHFIIVTREEARNEDAIRRKILEKVASYSTWPQFSGLDDADAADNTDMEMITAPASDADSSGDSKVIAKSVEGEDDMVDISTATGAASKRQPTQASAPLREIRPLKVFNSRRPKWVNPNEYLPPDFQNLFDLSYFSDPDAGIPSGWQAVSDNPLPSLASRMPPQPVDEDMRSPSAAGNDSSSEDSTKARTQPSMDTAELTRMADESSEEEESTAQLIAKKRMSQPQKVGGRRQNRKGQRTYGKKGKKMPRKQAIGSANTAVSNSFDTLVDDSATSASSSGPLIRLGEGIVVDWNEDAWEQVYGSNRANDGRGEPTFNAIETVHDPALAERKKQRAQRRKNGISLDDCLDEFEKQEVLSEQDTWYCPRCKEHVRASKKFDLWKTPDILVVHLKRFSSSGWRRDKLDILVDFPIEGLDLSRRVIDQQTGKEEVFDLIGIDDHWGGLGGGHYTAFAKNFIDGEWYEYNDSSVSKQTNLARMVTSSAYLLFYRRRSEIPLGGPRFARIFDVYESNMENSDEDNSDSGEGQRLGTGSSLRGSSSALIGAEATHLPGSLGLAGSSAPLLSAAEEDESLPSYENAVLEDETFIRGSIEDEGLGGMEGPAQPWSAGVWDFKNIDGERPGSPATDEAEMNSSNGVGGYSSDRNNTGMNSPFEFETPNAARTALPDDEVLGQEDDTLPELENIEASKTLPGIKELSWKNQQQQFHTIPPTALGDSDAISEKAVDIHVDDDKGGKAE</sequence>
<feature type="region of interest" description="Disordered" evidence="7">
    <location>
        <begin position="1228"/>
        <end position="1254"/>
    </location>
</feature>
<feature type="compositionally biased region" description="Polar residues" evidence="7">
    <location>
        <begin position="1781"/>
        <end position="1796"/>
    </location>
</feature>
<dbReference type="PANTHER" id="PTHR43690:SF18">
    <property type="entry name" value="INSULIN-DEGRADING ENZYME-RELATED"/>
    <property type="match status" value="1"/>
</dbReference>
<dbReference type="InterPro" id="IPR007863">
    <property type="entry name" value="Peptidase_M16_C"/>
</dbReference>
<feature type="region of interest" description="Disordered" evidence="7">
    <location>
        <begin position="2748"/>
        <end position="2811"/>
    </location>
</feature>
<evidence type="ECO:0000256" key="5">
    <source>
        <dbReference type="ARBA" id="ARBA00022833"/>
    </source>
</evidence>
<dbReference type="FunFam" id="3.30.830.10:FF:000003">
    <property type="entry name" value="Insulin-degrading enzyme"/>
    <property type="match status" value="1"/>
</dbReference>
<dbReference type="Gene3D" id="3.30.830.10">
    <property type="entry name" value="Metalloenzyme, LuxS/M16 peptidase-like"/>
    <property type="match status" value="4"/>
</dbReference>
<evidence type="ECO:0000313" key="10">
    <source>
        <dbReference type="EMBL" id="QBZ63906.1"/>
    </source>
</evidence>
<evidence type="ECO:0000259" key="9">
    <source>
        <dbReference type="PROSITE" id="PS51283"/>
    </source>
</evidence>
<feature type="region of interest" description="Disordered" evidence="7">
    <location>
        <begin position="1321"/>
        <end position="1454"/>
    </location>
</feature>
<evidence type="ECO:0000256" key="3">
    <source>
        <dbReference type="ARBA" id="ARBA00022723"/>
    </source>
</evidence>
<dbReference type="InterPro" id="IPR006615">
    <property type="entry name" value="Pept_C19_DUSP"/>
</dbReference>
<dbReference type="FunFam" id="3.30.830.10:FF:000004">
    <property type="entry name" value="Putative insulin-degrading enzyme"/>
    <property type="match status" value="1"/>
</dbReference>
<organism evidence="10 11">
    <name type="scientific">Pyricularia oryzae</name>
    <name type="common">Rice blast fungus</name>
    <name type="synonym">Magnaporthe oryzae</name>
    <dbReference type="NCBI Taxonomy" id="318829"/>
    <lineage>
        <taxon>Eukaryota</taxon>
        <taxon>Fungi</taxon>
        <taxon>Dikarya</taxon>
        <taxon>Ascomycota</taxon>
        <taxon>Pezizomycotina</taxon>
        <taxon>Sordariomycetes</taxon>
        <taxon>Sordariomycetidae</taxon>
        <taxon>Magnaporthales</taxon>
        <taxon>Pyriculariaceae</taxon>
        <taxon>Pyricularia</taxon>
    </lineage>
</organism>
<dbReference type="InterPro" id="IPR011249">
    <property type="entry name" value="Metalloenz_LuxS/M16"/>
</dbReference>
<feature type="compositionally biased region" description="Basic and acidic residues" evidence="7">
    <location>
        <begin position="1428"/>
        <end position="1438"/>
    </location>
</feature>
<dbReference type="PANTHER" id="PTHR43690">
    <property type="entry name" value="NARDILYSIN"/>
    <property type="match status" value="1"/>
</dbReference>
<dbReference type="GO" id="GO:0005829">
    <property type="term" value="C:cytosol"/>
    <property type="evidence" value="ECO:0007669"/>
    <property type="project" value="TreeGrafter"/>
</dbReference>
<dbReference type="Pfam" id="PF00675">
    <property type="entry name" value="Peptidase_M16"/>
    <property type="match status" value="1"/>
</dbReference>
<dbReference type="Gene3D" id="3.30.2230.10">
    <property type="entry name" value="DUSP-like"/>
    <property type="match status" value="1"/>
</dbReference>
<dbReference type="PROSITE" id="PS50235">
    <property type="entry name" value="USP_3"/>
    <property type="match status" value="1"/>
</dbReference>
<keyword evidence="4" id="KW-0378">Hydrolase</keyword>
<dbReference type="SUPFAM" id="SSF143791">
    <property type="entry name" value="DUSP-like"/>
    <property type="match status" value="1"/>
</dbReference>
<proteinExistence type="inferred from homology"/>
<evidence type="ECO:0000313" key="11">
    <source>
        <dbReference type="Proteomes" id="UP000294847"/>
    </source>
</evidence>
<dbReference type="PROSITE" id="PS00973">
    <property type="entry name" value="USP_2"/>
    <property type="match status" value="1"/>
</dbReference>
<dbReference type="InterPro" id="IPR032632">
    <property type="entry name" value="Peptidase_M16_M"/>
</dbReference>
<dbReference type="Pfam" id="PF22456">
    <property type="entry name" value="PqqF-like_C_4"/>
    <property type="match status" value="1"/>
</dbReference>
<evidence type="ECO:0000256" key="7">
    <source>
        <dbReference type="SAM" id="MobiDB-lite"/>
    </source>
</evidence>
<keyword evidence="3" id="KW-0479">Metal-binding</keyword>
<dbReference type="GO" id="GO:0046872">
    <property type="term" value="F:metal ion binding"/>
    <property type="evidence" value="ECO:0007669"/>
    <property type="project" value="UniProtKB-KW"/>
</dbReference>
<dbReference type="CDD" id="cd02674">
    <property type="entry name" value="Peptidase_C19R"/>
    <property type="match status" value="1"/>
</dbReference>
<evidence type="ECO:0000259" key="8">
    <source>
        <dbReference type="PROSITE" id="PS50235"/>
    </source>
</evidence>
<dbReference type="InterPro" id="IPR050626">
    <property type="entry name" value="Peptidase_M16"/>
</dbReference>
<dbReference type="EMBL" id="CP034209">
    <property type="protein sequence ID" value="QBZ63906.1"/>
    <property type="molecule type" value="Genomic_DNA"/>
</dbReference>
<feature type="compositionally biased region" description="Polar residues" evidence="7">
    <location>
        <begin position="1439"/>
        <end position="1451"/>
    </location>
</feature>
<feature type="compositionally biased region" description="Basic and acidic residues" evidence="7">
    <location>
        <begin position="1497"/>
        <end position="1506"/>
    </location>
</feature>
<comment type="similarity">
    <text evidence="1">Belongs to the peptidase M16 family.</text>
</comment>
<dbReference type="GO" id="GO:0004843">
    <property type="term" value="F:cysteine-type deubiquitinase activity"/>
    <property type="evidence" value="ECO:0007669"/>
    <property type="project" value="InterPro"/>
</dbReference>
<dbReference type="Proteomes" id="UP000294847">
    <property type="component" value="Chromosome 6"/>
</dbReference>
<dbReference type="GO" id="GO:0043171">
    <property type="term" value="P:peptide catabolic process"/>
    <property type="evidence" value="ECO:0007669"/>
    <property type="project" value="TreeGrafter"/>
</dbReference>
<feature type="compositionally biased region" description="Basic residues" evidence="7">
    <location>
        <begin position="2386"/>
        <end position="2407"/>
    </location>
</feature>
<dbReference type="InterPro" id="IPR054734">
    <property type="entry name" value="PqqF-like_C_4"/>
</dbReference>
<dbReference type="Gene3D" id="3.90.70.10">
    <property type="entry name" value="Cysteine proteinases"/>
    <property type="match status" value="2"/>
</dbReference>
<feature type="region of interest" description="Disordered" evidence="7">
    <location>
        <begin position="1658"/>
        <end position="1697"/>
    </location>
</feature>
<name>A0A4P7NQ76_PYROR</name>
<dbReference type="Pfam" id="PF00443">
    <property type="entry name" value="UCH"/>
    <property type="match status" value="1"/>
</dbReference>
<protein>
    <submittedName>
        <fullName evidence="10">Uncharacterized protein</fullName>
    </submittedName>
</protein>
<dbReference type="GO" id="GO:0016579">
    <property type="term" value="P:protein deubiquitination"/>
    <property type="evidence" value="ECO:0007669"/>
    <property type="project" value="InterPro"/>
</dbReference>
<feature type="region of interest" description="Disordered" evidence="7">
    <location>
        <begin position="2302"/>
        <end position="2414"/>
    </location>
</feature>
<dbReference type="InterPro" id="IPR001394">
    <property type="entry name" value="Peptidase_C19_UCH"/>
</dbReference>
<dbReference type="PROSITE" id="PS00972">
    <property type="entry name" value="USP_1"/>
    <property type="match status" value="1"/>
</dbReference>
<keyword evidence="6" id="KW-0482">Metalloprotease</keyword>
<dbReference type="FunFam" id="3.30.830.10:FF:000005">
    <property type="entry name" value="nardilysin isoform X1"/>
    <property type="match status" value="1"/>
</dbReference>
<evidence type="ECO:0000256" key="2">
    <source>
        <dbReference type="ARBA" id="ARBA00022670"/>
    </source>
</evidence>
<dbReference type="GO" id="GO:0051603">
    <property type="term" value="P:proteolysis involved in protein catabolic process"/>
    <property type="evidence" value="ECO:0007669"/>
    <property type="project" value="TreeGrafter"/>
</dbReference>
<dbReference type="InterPro" id="IPR035927">
    <property type="entry name" value="DUSP-like_sf"/>
</dbReference>
<dbReference type="InterPro" id="IPR028889">
    <property type="entry name" value="USP"/>
</dbReference>
<keyword evidence="5" id="KW-0862">Zinc</keyword>
<dbReference type="SUPFAM" id="SSF63411">
    <property type="entry name" value="LuxS/MPP-like metallohydrolase"/>
    <property type="match status" value="4"/>
</dbReference>
<feature type="region of interest" description="Disordered" evidence="7">
    <location>
        <begin position="1768"/>
        <end position="1811"/>
    </location>
</feature>
<dbReference type="Pfam" id="PF06337">
    <property type="entry name" value="DUSP"/>
    <property type="match status" value="1"/>
</dbReference>
<gene>
    <name evidence="10" type="ORF">PoMZ_05597</name>
</gene>